<dbReference type="InterPro" id="IPR014942">
    <property type="entry name" value="AbiEii"/>
</dbReference>
<proteinExistence type="predicted"/>
<evidence type="ECO:0008006" key="3">
    <source>
        <dbReference type="Google" id="ProtNLM"/>
    </source>
</evidence>
<sequence>MEFKLADDLSKKIRININNIAREYWEMFILNKLYSDVLGTNLIFKGGTALRLIYNSPRFSEDLDFSLLGEINFIDFKKTVEDIISQQPELSIKELYSKKNTFFALIKFKQEYLSQTLSIKVEVSKRKLLLKKDLDFILATASSPTTNLKPLVRVFTIERILKEKMNALSSRKKARDLFDVWFIGQLLKRQVIFPKIKLEEKDIKQELNRLLPENYKPVVSQLVNLCRK</sequence>
<dbReference type="Proteomes" id="UP000176939">
    <property type="component" value="Unassembled WGS sequence"/>
</dbReference>
<organism evidence="1 2">
    <name type="scientific">Candidatus Woesebacteria bacterium RBG_13_36_22</name>
    <dbReference type="NCBI Taxonomy" id="1802478"/>
    <lineage>
        <taxon>Bacteria</taxon>
        <taxon>Candidatus Woeseibacteriota</taxon>
    </lineage>
</organism>
<dbReference type="EMBL" id="MGFQ01000023">
    <property type="protein sequence ID" value="OGM09340.1"/>
    <property type="molecule type" value="Genomic_DNA"/>
</dbReference>
<name>A0A1F7X2L8_9BACT</name>
<comment type="caution">
    <text evidence="1">The sequence shown here is derived from an EMBL/GenBank/DDBJ whole genome shotgun (WGS) entry which is preliminary data.</text>
</comment>
<gene>
    <name evidence="1" type="ORF">A2Z67_04015</name>
</gene>
<evidence type="ECO:0000313" key="1">
    <source>
        <dbReference type="EMBL" id="OGM09340.1"/>
    </source>
</evidence>
<evidence type="ECO:0000313" key="2">
    <source>
        <dbReference type="Proteomes" id="UP000176939"/>
    </source>
</evidence>
<reference evidence="1 2" key="1">
    <citation type="journal article" date="2016" name="Nat. Commun.">
        <title>Thousands of microbial genomes shed light on interconnected biogeochemical processes in an aquifer system.</title>
        <authorList>
            <person name="Anantharaman K."/>
            <person name="Brown C.T."/>
            <person name="Hug L.A."/>
            <person name="Sharon I."/>
            <person name="Castelle C.J."/>
            <person name="Probst A.J."/>
            <person name="Thomas B.C."/>
            <person name="Singh A."/>
            <person name="Wilkins M.J."/>
            <person name="Karaoz U."/>
            <person name="Brodie E.L."/>
            <person name="Williams K.H."/>
            <person name="Hubbard S.S."/>
            <person name="Banfield J.F."/>
        </authorList>
    </citation>
    <scope>NUCLEOTIDE SEQUENCE [LARGE SCALE GENOMIC DNA]</scope>
</reference>
<dbReference type="Gene3D" id="3.10.450.620">
    <property type="entry name" value="JHP933, nucleotidyltransferase-like core domain"/>
    <property type="match status" value="1"/>
</dbReference>
<dbReference type="Pfam" id="PF08843">
    <property type="entry name" value="AbiEii"/>
    <property type="match status" value="1"/>
</dbReference>
<accession>A0A1F7X2L8</accession>
<dbReference type="AlphaFoldDB" id="A0A1F7X2L8"/>
<protein>
    <recommendedName>
        <fullName evidence="3">Nucleotidyl transferase AbiEii/AbiGii toxin family protein</fullName>
    </recommendedName>
</protein>